<evidence type="ECO:0000313" key="2">
    <source>
        <dbReference type="EMBL" id="KKN93623.1"/>
    </source>
</evidence>
<sequence length="102" mass="11953">MELMYRVQARKKGVTGYRNVCRPTKFGNSFSIEEYGRTKAVQLYKEKTIRPKIKNDTIEEWLGDLIDAESIGCTCPLTLLCHADVLVWVINKIRKYRRIKNE</sequence>
<dbReference type="EMBL" id="LAZR01000084">
    <property type="protein sequence ID" value="KKN93623.1"/>
    <property type="molecule type" value="Genomic_DNA"/>
</dbReference>
<name>A0A0F9XN64_9ZZZZ</name>
<evidence type="ECO:0000259" key="1">
    <source>
        <dbReference type="Pfam" id="PF14216"/>
    </source>
</evidence>
<dbReference type="Pfam" id="PF14216">
    <property type="entry name" value="DUF4326"/>
    <property type="match status" value="1"/>
</dbReference>
<dbReference type="AlphaFoldDB" id="A0A0F9XN64"/>
<accession>A0A0F9XN64</accession>
<organism evidence="2">
    <name type="scientific">marine sediment metagenome</name>
    <dbReference type="NCBI Taxonomy" id="412755"/>
    <lineage>
        <taxon>unclassified sequences</taxon>
        <taxon>metagenomes</taxon>
        <taxon>ecological metagenomes</taxon>
    </lineage>
</organism>
<reference evidence="2" key="1">
    <citation type="journal article" date="2015" name="Nature">
        <title>Complex archaea that bridge the gap between prokaryotes and eukaryotes.</title>
        <authorList>
            <person name="Spang A."/>
            <person name="Saw J.H."/>
            <person name="Jorgensen S.L."/>
            <person name="Zaremba-Niedzwiedzka K."/>
            <person name="Martijn J."/>
            <person name="Lind A.E."/>
            <person name="van Eijk R."/>
            <person name="Schleper C."/>
            <person name="Guy L."/>
            <person name="Ettema T.J."/>
        </authorList>
    </citation>
    <scope>NUCLEOTIDE SEQUENCE</scope>
</reference>
<protein>
    <recommendedName>
        <fullName evidence="1">DUF4326 domain-containing protein</fullName>
    </recommendedName>
</protein>
<feature type="domain" description="DUF4326" evidence="1">
    <location>
        <begin position="19"/>
        <end position="87"/>
    </location>
</feature>
<comment type="caution">
    <text evidence="2">The sequence shown here is derived from an EMBL/GenBank/DDBJ whole genome shotgun (WGS) entry which is preliminary data.</text>
</comment>
<gene>
    <name evidence="2" type="ORF">LCGC14_0194550</name>
</gene>
<proteinExistence type="predicted"/>
<dbReference type="InterPro" id="IPR025475">
    <property type="entry name" value="DUF4326"/>
</dbReference>